<protein>
    <recommendedName>
        <fullName evidence="3">NTP pyrophosphohydrolase</fullName>
    </recommendedName>
</protein>
<comment type="caution">
    <text evidence="1">The sequence shown here is derived from an EMBL/GenBank/DDBJ whole genome shotgun (WGS) entry which is preliminary data.</text>
</comment>
<evidence type="ECO:0000313" key="2">
    <source>
        <dbReference type="Proteomes" id="UP000612899"/>
    </source>
</evidence>
<proteinExistence type="predicted"/>
<name>A0A8J3QCJ8_9ACTN</name>
<reference evidence="1" key="1">
    <citation type="submission" date="2021-01" db="EMBL/GenBank/DDBJ databases">
        <title>Whole genome shotgun sequence of Rhizocola hellebori NBRC 109834.</title>
        <authorList>
            <person name="Komaki H."/>
            <person name="Tamura T."/>
        </authorList>
    </citation>
    <scope>NUCLEOTIDE SEQUENCE</scope>
    <source>
        <strain evidence="1">NBRC 109834</strain>
    </source>
</reference>
<gene>
    <name evidence="1" type="ORF">Rhe02_55990</name>
</gene>
<dbReference type="Proteomes" id="UP000612899">
    <property type="component" value="Unassembled WGS sequence"/>
</dbReference>
<dbReference type="EMBL" id="BONY01000037">
    <property type="protein sequence ID" value="GIH07532.1"/>
    <property type="molecule type" value="Genomic_DNA"/>
</dbReference>
<sequence>MRPLLIIDAANVVGSVPDGWWRDRQGAAERLRDRLAAQADGDTDIVMVVEGKAKGIKSIPGVPVHDASGSGDDAIVELVRRHPDRQVIVVTADRGLRDRVTALGAQVRGPSSIRPIS</sequence>
<dbReference type="AlphaFoldDB" id="A0A8J3QCJ8"/>
<evidence type="ECO:0008006" key="3">
    <source>
        <dbReference type="Google" id="ProtNLM"/>
    </source>
</evidence>
<keyword evidence="2" id="KW-1185">Reference proteome</keyword>
<evidence type="ECO:0000313" key="1">
    <source>
        <dbReference type="EMBL" id="GIH07532.1"/>
    </source>
</evidence>
<organism evidence="1 2">
    <name type="scientific">Rhizocola hellebori</name>
    <dbReference type="NCBI Taxonomy" id="1392758"/>
    <lineage>
        <taxon>Bacteria</taxon>
        <taxon>Bacillati</taxon>
        <taxon>Actinomycetota</taxon>
        <taxon>Actinomycetes</taxon>
        <taxon>Micromonosporales</taxon>
        <taxon>Micromonosporaceae</taxon>
        <taxon>Rhizocola</taxon>
    </lineage>
</organism>
<accession>A0A8J3QCJ8</accession>